<dbReference type="InterPro" id="IPR036249">
    <property type="entry name" value="Thioredoxin-like_sf"/>
</dbReference>
<sequence>MSLRQFVFILVIGYFLSIYNVYRKQQLQRDIRLEEIVDHSIINSNNNNKNNINNINNNNDQFSFEDPITFNITLNNFSEALSNYQIVIVQDSRAVRTNESNVDFEKLNQLLAGQNLSDRVAFTRLKCIGYEYPCKAMHYYSYVSMFVRYDPAEHTTDSHHRLLMEYNPNLKKGEIPTTHFVRDIFREINIEYLMERIHFELSPRITVLNTIDEYNRLINNVKYSIIGVFSNKDNHHYQWFDNITKSIASTKFTVIFTDNSNNIGNIDSSNSDNKLLHYLNIDNFKDDDSYILVVNSDIEYNHHIFKQYQVNNYNDLESFIRSFSIKPMINDYTDLGHDLVTLNRYRPNDSNYNNNAFPIIFIFCEDNQYESFKQQLLPIALNYSGQVSTIVSQQNSKYPNALFIDKQNIRYNYNYSSNSNKSSNDSSAIKIDIESFEQWINQCLNSTSKLYRRMYDIENDTIDSFMSDHKVTLLLFYYHWDGHSKKLQRTSLVEIVSELNDDMNIAIGRVDCEKNKQLCEHFNVTGTPTIYTHSNQTYQLSRCINRSKAALYYYIYHTLDPIMRNEQQLFRYLKDINNFVVAFVGPSGYDSELYKLMSSDKYSKYGYLHTYIFYVFNNEELVSKFSSLANGSPNVVGFINGKSPVDFNSRYGDININNNNNSSKLSKFVKIYATEPPDYIQSIDNIDRELCNEMPCLILIEDNHCFAFIESLATQLQGEVQVYYLSHYGKQHSFGVDCSNILVLFYNGSTYRPFSVDINCDQRSIDSTAILQWIKHSIDNQTFLKIKDRINQRD</sequence>
<dbReference type="PROSITE" id="PS51352">
    <property type="entry name" value="THIOREDOXIN_2"/>
    <property type="match status" value="1"/>
</dbReference>
<dbReference type="EMBL" id="ADBJ01000054">
    <property type="protein sequence ID" value="EFA75460.1"/>
    <property type="molecule type" value="Genomic_DNA"/>
</dbReference>
<dbReference type="GO" id="GO:0003756">
    <property type="term" value="F:protein disulfide isomerase activity"/>
    <property type="evidence" value="ECO:0007669"/>
    <property type="project" value="TreeGrafter"/>
</dbReference>
<dbReference type="GeneID" id="31366433"/>
<protein>
    <recommendedName>
        <fullName evidence="2">Thioredoxin domain-containing protein</fullName>
    </recommendedName>
</protein>
<evidence type="ECO:0000259" key="2">
    <source>
        <dbReference type="PROSITE" id="PS51352"/>
    </source>
</evidence>
<comment type="caution">
    <text evidence="3">The sequence shown here is derived from an EMBL/GenBank/DDBJ whole genome shotgun (WGS) entry which is preliminary data.</text>
</comment>
<dbReference type="AlphaFoldDB" id="D3BSJ5"/>
<dbReference type="InParanoid" id="D3BSJ5"/>
<dbReference type="CDD" id="cd02961">
    <property type="entry name" value="PDI_a_family"/>
    <property type="match status" value="1"/>
</dbReference>
<gene>
    <name evidence="3" type="ORF">PPL_10964</name>
</gene>
<dbReference type="Gene3D" id="3.40.30.10">
    <property type="entry name" value="Glutaredoxin"/>
    <property type="match status" value="1"/>
</dbReference>
<evidence type="ECO:0000256" key="1">
    <source>
        <dbReference type="ARBA" id="ARBA00006347"/>
    </source>
</evidence>
<dbReference type="STRING" id="670386.D3BSJ5"/>
<keyword evidence="4" id="KW-1185">Reference proteome</keyword>
<name>D3BSJ5_HETP5</name>
<dbReference type="GO" id="GO:0006457">
    <property type="term" value="P:protein folding"/>
    <property type="evidence" value="ECO:0007669"/>
    <property type="project" value="TreeGrafter"/>
</dbReference>
<dbReference type="PANTHER" id="PTHR18929">
    <property type="entry name" value="PROTEIN DISULFIDE ISOMERASE"/>
    <property type="match status" value="1"/>
</dbReference>
<dbReference type="Proteomes" id="UP000001396">
    <property type="component" value="Unassembled WGS sequence"/>
</dbReference>
<dbReference type="GO" id="GO:0005783">
    <property type="term" value="C:endoplasmic reticulum"/>
    <property type="evidence" value="ECO:0007669"/>
    <property type="project" value="TreeGrafter"/>
</dbReference>
<comment type="similarity">
    <text evidence="1">Belongs to the protein disulfide isomerase family.</text>
</comment>
<dbReference type="PANTHER" id="PTHR18929:SF243">
    <property type="entry name" value="PROTEIN DISULFIDE ISOMERASE"/>
    <property type="match status" value="1"/>
</dbReference>
<dbReference type="SUPFAM" id="SSF52833">
    <property type="entry name" value="Thioredoxin-like"/>
    <property type="match status" value="1"/>
</dbReference>
<evidence type="ECO:0000313" key="3">
    <source>
        <dbReference type="EMBL" id="EFA75460.1"/>
    </source>
</evidence>
<dbReference type="GO" id="GO:0034976">
    <property type="term" value="P:response to endoplasmic reticulum stress"/>
    <property type="evidence" value="ECO:0007669"/>
    <property type="project" value="TreeGrafter"/>
</dbReference>
<organism evidence="3 4">
    <name type="scientific">Heterostelium pallidum (strain ATCC 26659 / Pp 5 / PN500)</name>
    <name type="common">Cellular slime mold</name>
    <name type="synonym">Polysphondylium pallidum</name>
    <dbReference type="NCBI Taxonomy" id="670386"/>
    <lineage>
        <taxon>Eukaryota</taxon>
        <taxon>Amoebozoa</taxon>
        <taxon>Evosea</taxon>
        <taxon>Eumycetozoa</taxon>
        <taxon>Dictyostelia</taxon>
        <taxon>Acytosteliales</taxon>
        <taxon>Acytosteliaceae</taxon>
        <taxon>Heterostelium</taxon>
    </lineage>
</organism>
<dbReference type="InterPro" id="IPR013766">
    <property type="entry name" value="Thioredoxin_domain"/>
</dbReference>
<evidence type="ECO:0000313" key="4">
    <source>
        <dbReference type="Proteomes" id="UP000001396"/>
    </source>
</evidence>
<proteinExistence type="inferred from homology"/>
<dbReference type="RefSeq" id="XP_020427594.1">
    <property type="nucleotide sequence ID" value="XM_020581724.1"/>
</dbReference>
<accession>D3BSJ5</accession>
<feature type="domain" description="Thioredoxin" evidence="2">
    <location>
        <begin position="417"/>
        <end position="578"/>
    </location>
</feature>
<reference evidence="3 4" key="1">
    <citation type="journal article" date="2011" name="Genome Res.">
        <title>Phylogeny-wide analysis of social amoeba genomes highlights ancient origins for complex intercellular communication.</title>
        <authorList>
            <person name="Heidel A.J."/>
            <person name="Lawal H.M."/>
            <person name="Felder M."/>
            <person name="Schilde C."/>
            <person name="Helps N.R."/>
            <person name="Tunggal B."/>
            <person name="Rivero F."/>
            <person name="John U."/>
            <person name="Schleicher M."/>
            <person name="Eichinger L."/>
            <person name="Platzer M."/>
            <person name="Noegel A.A."/>
            <person name="Schaap P."/>
            <person name="Gloeckner G."/>
        </authorList>
    </citation>
    <scope>NUCLEOTIDE SEQUENCE [LARGE SCALE GENOMIC DNA]</scope>
    <source>
        <strain evidence="4">ATCC 26659 / Pp 5 / PN500</strain>
    </source>
</reference>
<dbReference type="Pfam" id="PF00085">
    <property type="entry name" value="Thioredoxin"/>
    <property type="match status" value="1"/>
</dbReference>